<dbReference type="Gene3D" id="3.40.50.300">
    <property type="entry name" value="P-loop containing nucleotide triphosphate hydrolases"/>
    <property type="match status" value="1"/>
</dbReference>
<organism evidence="2 3">
    <name type="scientific">Spirulina subsalsa FACHB-351</name>
    <dbReference type="NCBI Taxonomy" id="234711"/>
    <lineage>
        <taxon>Bacteria</taxon>
        <taxon>Bacillati</taxon>
        <taxon>Cyanobacteriota</taxon>
        <taxon>Cyanophyceae</taxon>
        <taxon>Spirulinales</taxon>
        <taxon>Spirulinaceae</taxon>
        <taxon>Spirulina</taxon>
    </lineage>
</organism>
<comment type="caution">
    <text evidence="2">The sequence shown here is derived from an EMBL/GenBank/DDBJ whole genome shotgun (WGS) entry which is preliminary data.</text>
</comment>
<dbReference type="InterPro" id="IPR027417">
    <property type="entry name" value="P-loop_NTPase"/>
</dbReference>
<dbReference type="InterPro" id="IPR025669">
    <property type="entry name" value="AAA_dom"/>
</dbReference>
<dbReference type="CDD" id="cd02042">
    <property type="entry name" value="ParAB_family"/>
    <property type="match status" value="1"/>
</dbReference>
<dbReference type="PANTHER" id="PTHR13696:SF99">
    <property type="entry name" value="COBYRINIC ACID AC-DIAMIDE SYNTHASE"/>
    <property type="match status" value="1"/>
</dbReference>
<dbReference type="Proteomes" id="UP001526426">
    <property type="component" value="Unassembled WGS sequence"/>
</dbReference>
<evidence type="ECO:0000313" key="3">
    <source>
        <dbReference type="Proteomes" id="UP001526426"/>
    </source>
</evidence>
<feature type="domain" description="AAA" evidence="1">
    <location>
        <begin position="5"/>
        <end position="195"/>
    </location>
</feature>
<dbReference type="InterPro" id="IPR050678">
    <property type="entry name" value="DNA_Partitioning_ATPase"/>
</dbReference>
<proteinExistence type="predicted"/>
<dbReference type="Pfam" id="PF13614">
    <property type="entry name" value="AAA_31"/>
    <property type="match status" value="1"/>
</dbReference>
<dbReference type="SUPFAM" id="SSF52540">
    <property type="entry name" value="P-loop containing nucleoside triphosphate hydrolases"/>
    <property type="match status" value="1"/>
</dbReference>
<keyword evidence="3" id="KW-1185">Reference proteome</keyword>
<dbReference type="RefSeq" id="WP_265266763.1">
    <property type="nucleotide sequence ID" value="NZ_JAIHOM010000186.1"/>
</dbReference>
<protein>
    <submittedName>
        <fullName evidence="2">AAA family ATPase</fullName>
    </submittedName>
</protein>
<evidence type="ECO:0000313" key="2">
    <source>
        <dbReference type="EMBL" id="MCW6038832.1"/>
    </source>
</evidence>
<name>A0ABT3LCH6_9CYAN</name>
<evidence type="ECO:0000259" key="1">
    <source>
        <dbReference type="Pfam" id="PF13614"/>
    </source>
</evidence>
<dbReference type="PANTHER" id="PTHR13696">
    <property type="entry name" value="P-LOOP CONTAINING NUCLEOSIDE TRIPHOSPHATE HYDROLASE"/>
    <property type="match status" value="1"/>
</dbReference>
<sequence length="332" mass="37348">MNPPIIAFFNNKGGVGKTSLVYHLAWMYRDLGRKVIAADLDPQANLTSAFLEEDRLEQIWEDSQKPNTIFRCIQPLLRGIGDIAQPELETIDLDLHLLIGDLTLSGFEDELSSQWPDCLDGKERAFRVISAFWRLLHQSAIEHQADLVLMDLGPNLGAINRAALIAADYIVIPLAPDLFSLQGLKNLGPTVKRWRGEWQDRFGRNPVPDLRLPPGKMQPIGYVILQHAIRFDRPVRAFERWMGRIPETYHSKVIQGQGEAAVSPGKDEHCLALLKHYQSLMPMAQEARKPMFHLKPADGAIGAHSRAVTGVYWDFKALADKIGDRTKLPPIT</sequence>
<gene>
    <name evidence="2" type="ORF">K4A83_21540</name>
</gene>
<dbReference type="EMBL" id="JAIHOM010000186">
    <property type="protein sequence ID" value="MCW6038832.1"/>
    <property type="molecule type" value="Genomic_DNA"/>
</dbReference>
<accession>A0ABT3LCH6</accession>
<reference evidence="2 3" key="1">
    <citation type="submission" date="2021-08" db="EMBL/GenBank/DDBJ databases">
        <title>Draft genome sequence of Spirulina subsalsa with high tolerance to salinity and hype-accumulation of phycocyanin.</title>
        <authorList>
            <person name="Pei H."/>
            <person name="Jiang L."/>
        </authorList>
    </citation>
    <scope>NUCLEOTIDE SEQUENCE [LARGE SCALE GENOMIC DNA]</scope>
    <source>
        <strain evidence="2 3">FACHB-351</strain>
    </source>
</reference>